<dbReference type="InterPro" id="IPR036179">
    <property type="entry name" value="Ig-like_dom_sf"/>
</dbReference>
<name>A0A8C9RA71_SCLFO</name>
<accession>A0A8C9RA71</accession>
<dbReference type="SUPFAM" id="SSF48726">
    <property type="entry name" value="Immunoglobulin"/>
    <property type="match status" value="1"/>
</dbReference>
<reference evidence="4" key="3">
    <citation type="submission" date="2025-09" db="UniProtKB">
        <authorList>
            <consortium name="Ensembl"/>
        </authorList>
    </citation>
    <scope>IDENTIFICATION</scope>
</reference>
<dbReference type="PANTHER" id="PTHR23268">
    <property type="entry name" value="T-CELL RECEPTOR BETA CHAIN"/>
    <property type="match status" value="1"/>
</dbReference>
<reference evidence="4" key="2">
    <citation type="submission" date="2025-08" db="UniProtKB">
        <authorList>
            <consortium name="Ensembl"/>
        </authorList>
    </citation>
    <scope>IDENTIFICATION</scope>
</reference>
<dbReference type="GO" id="GO:0002376">
    <property type="term" value="P:immune system process"/>
    <property type="evidence" value="ECO:0007669"/>
    <property type="project" value="UniProtKB-KW"/>
</dbReference>
<dbReference type="PROSITE" id="PS50835">
    <property type="entry name" value="IG_LIKE"/>
    <property type="match status" value="1"/>
</dbReference>
<keyword evidence="5" id="KW-1185">Reference proteome</keyword>
<dbReference type="GeneTree" id="ENSGT00940000174883"/>
<organism evidence="4 5">
    <name type="scientific">Scleropages formosus</name>
    <name type="common">Asian bonytongue</name>
    <name type="synonym">Osteoglossum formosum</name>
    <dbReference type="NCBI Taxonomy" id="113540"/>
    <lineage>
        <taxon>Eukaryota</taxon>
        <taxon>Metazoa</taxon>
        <taxon>Chordata</taxon>
        <taxon>Craniata</taxon>
        <taxon>Vertebrata</taxon>
        <taxon>Euteleostomi</taxon>
        <taxon>Actinopterygii</taxon>
        <taxon>Neopterygii</taxon>
        <taxon>Teleostei</taxon>
        <taxon>Osteoglossocephala</taxon>
        <taxon>Osteoglossomorpha</taxon>
        <taxon>Osteoglossiformes</taxon>
        <taxon>Osteoglossidae</taxon>
        <taxon>Scleropages</taxon>
    </lineage>
</organism>
<dbReference type="GO" id="GO:0005886">
    <property type="term" value="C:plasma membrane"/>
    <property type="evidence" value="ECO:0007669"/>
    <property type="project" value="TreeGrafter"/>
</dbReference>
<dbReference type="Ensembl" id="ENSSFOT00015010298.2">
    <property type="protein sequence ID" value="ENSSFOP00015010159.2"/>
    <property type="gene ID" value="ENSSFOG00015006600.2"/>
</dbReference>
<dbReference type="OrthoDB" id="9049585at2759"/>
<dbReference type="GO" id="GO:0007166">
    <property type="term" value="P:cell surface receptor signaling pathway"/>
    <property type="evidence" value="ECO:0007669"/>
    <property type="project" value="TreeGrafter"/>
</dbReference>
<proteinExistence type="predicted"/>
<reference evidence="4 5" key="1">
    <citation type="submission" date="2019-04" db="EMBL/GenBank/DDBJ databases">
        <authorList>
            <consortium name="Wellcome Sanger Institute Data Sharing"/>
        </authorList>
    </citation>
    <scope>NUCLEOTIDE SEQUENCE [LARGE SCALE GENOMIC DNA]</scope>
</reference>
<protein>
    <recommendedName>
        <fullName evidence="3">Ig-like domain-containing protein</fullName>
    </recommendedName>
</protein>
<evidence type="ECO:0000256" key="1">
    <source>
        <dbReference type="ARBA" id="ARBA00022729"/>
    </source>
</evidence>
<evidence type="ECO:0000313" key="5">
    <source>
        <dbReference type="Proteomes" id="UP000694397"/>
    </source>
</evidence>
<sequence>MTCIIHTPSKVLHCEQDDSSYLYMYWYKQTTGAMDLLAYSLGEGSVTTEPPFNESKYEMGRPEVLKSSLKIKNLDPGDSAVYFCASSMAH</sequence>
<dbReference type="InterPro" id="IPR007110">
    <property type="entry name" value="Ig-like_dom"/>
</dbReference>
<keyword evidence="2" id="KW-0391">Immunity</keyword>
<dbReference type="InterPro" id="IPR013106">
    <property type="entry name" value="Ig_V-set"/>
</dbReference>
<keyword evidence="1" id="KW-0732">Signal</keyword>
<dbReference type="Proteomes" id="UP000694397">
    <property type="component" value="Chromosome 15"/>
</dbReference>
<evidence type="ECO:0000256" key="2">
    <source>
        <dbReference type="ARBA" id="ARBA00022859"/>
    </source>
</evidence>
<evidence type="ECO:0000313" key="4">
    <source>
        <dbReference type="Ensembl" id="ENSSFOP00015010159.2"/>
    </source>
</evidence>
<evidence type="ECO:0000259" key="3">
    <source>
        <dbReference type="PROSITE" id="PS50835"/>
    </source>
</evidence>
<dbReference type="Gene3D" id="2.60.40.10">
    <property type="entry name" value="Immunoglobulins"/>
    <property type="match status" value="1"/>
</dbReference>
<feature type="domain" description="Ig-like" evidence="3">
    <location>
        <begin position="1"/>
        <end position="90"/>
    </location>
</feature>
<dbReference type="InterPro" id="IPR013783">
    <property type="entry name" value="Ig-like_fold"/>
</dbReference>
<dbReference type="AlphaFoldDB" id="A0A8C9RA71"/>
<dbReference type="InterPro" id="IPR050413">
    <property type="entry name" value="TCR_beta_variable"/>
</dbReference>
<dbReference type="Pfam" id="PF07686">
    <property type="entry name" value="V-set"/>
    <property type="match status" value="1"/>
</dbReference>
<dbReference type="PANTHER" id="PTHR23268:SF28">
    <property type="entry name" value="T CELL RECEPTOR BETA VARIABLE 19"/>
    <property type="match status" value="1"/>
</dbReference>